<evidence type="ECO:0000256" key="1">
    <source>
        <dbReference type="SAM" id="Coils"/>
    </source>
</evidence>
<gene>
    <name evidence="2" type="ORF">HMPREF1090_01313</name>
</gene>
<evidence type="ECO:0000313" key="2">
    <source>
        <dbReference type="EMBL" id="ENZ18270.1"/>
    </source>
</evidence>
<name>A0A0E2HDX7_9FIRM</name>
<comment type="caution">
    <text evidence="2">The sequence shown here is derived from an EMBL/GenBank/DDBJ whole genome shotgun (WGS) entry which is preliminary data.</text>
</comment>
<proteinExistence type="predicted"/>
<keyword evidence="1" id="KW-0175">Coiled coil</keyword>
<reference evidence="2 3" key="1">
    <citation type="submission" date="2013-01" db="EMBL/GenBank/DDBJ databases">
        <title>The Genome Sequence of Clostridium clostridioforme 90A8.</title>
        <authorList>
            <consortium name="The Broad Institute Genome Sequencing Platform"/>
            <person name="Earl A."/>
            <person name="Ward D."/>
            <person name="Feldgarden M."/>
            <person name="Gevers D."/>
            <person name="Courvalin P."/>
            <person name="Lambert T."/>
            <person name="Walker B."/>
            <person name="Young S.K."/>
            <person name="Zeng Q."/>
            <person name="Gargeya S."/>
            <person name="Fitzgerald M."/>
            <person name="Haas B."/>
            <person name="Abouelleil A."/>
            <person name="Alvarado L."/>
            <person name="Arachchi H.M."/>
            <person name="Berlin A.M."/>
            <person name="Chapman S.B."/>
            <person name="Dewar J."/>
            <person name="Goldberg J."/>
            <person name="Griggs A."/>
            <person name="Gujja S."/>
            <person name="Hansen M."/>
            <person name="Howarth C."/>
            <person name="Imamovic A."/>
            <person name="Larimer J."/>
            <person name="McCowan C."/>
            <person name="Murphy C."/>
            <person name="Neiman D."/>
            <person name="Pearson M."/>
            <person name="Priest M."/>
            <person name="Roberts A."/>
            <person name="Saif S."/>
            <person name="Shea T."/>
            <person name="Sisk P."/>
            <person name="Sykes S."/>
            <person name="Wortman J."/>
            <person name="Nusbaum C."/>
            <person name="Birren B."/>
        </authorList>
    </citation>
    <scope>NUCLEOTIDE SEQUENCE [LARGE SCALE GENOMIC DNA]</scope>
    <source>
        <strain evidence="2 3">90A8</strain>
    </source>
</reference>
<dbReference type="Proteomes" id="UP000013085">
    <property type="component" value="Unassembled WGS sequence"/>
</dbReference>
<sequence>MEQEAEEFGNGLVPGDEYETDKFDVPLYTICFSGNSDLLSQWRGYAKDGTGIAIGFKTKYLKKWKSAIFDKKAIMTAKFDQVNYKNLDMEYLLQLKSRSLIEYAKKLIEETNEEMKGLLESAIEEELEEIAENSIFYKSELFQEEDEYRLIYRDLIKCQNSQYIKNSKGRAEIEKRIRDFKLSEAKYRVGAEGIISYFDLSFEPVMNNIIGEIVLGPKCKMTTADVEFLLSSWGYNCVGENVYDQRSIYIHHSELSYR</sequence>
<dbReference type="AlphaFoldDB" id="A0A0E2HDX7"/>
<protein>
    <recommendedName>
        <fullName evidence="4">DUF2971 domain-containing protein</fullName>
    </recommendedName>
</protein>
<feature type="coiled-coil region" evidence="1">
    <location>
        <begin position="101"/>
        <end position="128"/>
    </location>
</feature>
<evidence type="ECO:0000313" key="3">
    <source>
        <dbReference type="Proteomes" id="UP000013085"/>
    </source>
</evidence>
<evidence type="ECO:0008006" key="4">
    <source>
        <dbReference type="Google" id="ProtNLM"/>
    </source>
</evidence>
<dbReference type="RefSeq" id="WP_002595282.1">
    <property type="nucleotide sequence ID" value="NZ_KB851009.1"/>
</dbReference>
<organism evidence="2 3">
    <name type="scientific">[Clostridium] clostridioforme 90A8</name>
    <dbReference type="NCBI Taxonomy" id="999408"/>
    <lineage>
        <taxon>Bacteria</taxon>
        <taxon>Bacillati</taxon>
        <taxon>Bacillota</taxon>
        <taxon>Clostridia</taxon>
        <taxon>Lachnospirales</taxon>
        <taxon>Lachnospiraceae</taxon>
        <taxon>Enterocloster</taxon>
    </lineage>
</organism>
<dbReference type="PATRIC" id="fig|999408.3.peg.1405"/>
<dbReference type="InterPro" id="IPR021352">
    <property type="entry name" value="DUF2971"/>
</dbReference>
<accession>A0A0E2HDX7</accession>
<dbReference type="EMBL" id="AGYR01000011">
    <property type="protein sequence ID" value="ENZ18270.1"/>
    <property type="molecule type" value="Genomic_DNA"/>
</dbReference>
<dbReference type="Pfam" id="PF11185">
    <property type="entry name" value="DUF2971"/>
    <property type="match status" value="1"/>
</dbReference>
<dbReference type="HOGENOM" id="CLU_061528_1_0_9"/>